<dbReference type="Proteomes" id="UP000006038">
    <property type="component" value="Chromosome 1"/>
</dbReference>
<proteinExistence type="predicted"/>
<protein>
    <submittedName>
        <fullName evidence="1">Uncharacterized protein</fullName>
    </submittedName>
</protein>
<name>J3L468_ORYBR</name>
<dbReference type="HOGENOM" id="CLU_3112579_0_0_1"/>
<keyword evidence="2" id="KW-1185">Reference proteome</keyword>
<evidence type="ECO:0000313" key="2">
    <source>
        <dbReference type="Proteomes" id="UP000006038"/>
    </source>
</evidence>
<sequence length="51" mass="5944">MFMFSLVSLSTMHQPHVVRLNFFTVRTRRQIDSDKWAAIVCACMIVKNTGR</sequence>
<reference evidence="1" key="1">
    <citation type="journal article" date="2013" name="Nat. Commun.">
        <title>Whole-genome sequencing of Oryza brachyantha reveals mechanisms underlying Oryza genome evolution.</title>
        <authorList>
            <person name="Chen J."/>
            <person name="Huang Q."/>
            <person name="Gao D."/>
            <person name="Wang J."/>
            <person name="Lang Y."/>
            <person name="Liu T."/>
            <person name="Li B."/>
            <person name="Bai Z."/>
            <person name="Luis Goicoechea J."/>
            <person name="Liang C."/>
            <person name="Chen C."/>
            <person name="Zhang W."/>
            <person name="Sun S."/>
            <person name="Liao Y."/>
            <person name="Zhang X."/>
            <person name="Yang L."/>
            <person name="Song C."/>
            <person name="Wang M."/>
            <person name="Shi J."/>
            <person name="Liu G."/>
            <person name="Liu J."/>
            <person name="Zhou H."/>
            <person name="Zhou W."/>
            <person name="Yu Q."/>
            <person name="An N."/>
            <person name="Chen Y."/>
            <person name="Cai Q."/>
            <person name="Wang B."/>
            <person name="Liu B."/>
            <person name="Min J."/>
            <person name="Huang Y."/>
            <person name="Wu H."/>
            <person name="Li Z."/>
            <person name="Zhang Y."/>
            <person name="Yin Y."/>
            <person name="Song W."/>
            <person name="Jiang J."/>
            <person name="Jackson S.A."/>
            <person name="Wing R.A."/>
            <person name="Wang J."/>
            <person name="Chen M."/>
        </authorList>
    </citation>
    <scope>NUCLEOTIDE SEQUENCE [LARGE SCALE GENOMIC DNA]</scope>
    <source>
        <strain evidence="1">cv. IRGC 101232</strain>
    </source>
</reference>
<dbReference type="Gramene" id="OB01G40240.1">
    <property type="protein sequence ID" value="OB01G40240.1"/>
    <property type="gene ID" value="OB01G40240"/>
</dbReference>
<reference evidence="1" key="2">
    <citation type="submission" date="2013-04" db="UniProtKB">
        <authorList>
            <consortium name="EnsemblPlants"/>
        </authorList>
    </citation>
    <scope>IDENTIFICATION</scope>
</reference>
<dbReference type="AlphaFoldDB" id="J3L468"/>
<evidence type="ECO:0000313" key="1">
    <source>
        <dbReference type="EnsemblPlants" id="OB01G40240.1"/>
    </source>
</evidence>
<organism evidence="1">
    <name type="scientific">Oryza brachyantha</name>
    <name type="common">malo sina</name>
    <dbReference type="NCBI Taxonomy" id="4533"/>
    <lineage>
        <taxon>Eukaryota</taxon>
        <taxon>Viridiplantae</taxon>
        <taxon>Streptophyta</taxon>
        <taxon>Embryophyta</taxon>
        <taxon>Tracheophyta</taxon>
        <taxon>Spermatophyta</taxon>
        <taxon>Magnoliopsida</taxon>
        <taxon>Liliopsida</taxon>
        <taxon>Poales</taxon>
        <taxon>Poaceae</taxon>
        <taxon>BOP clade</taxon>
        <taxon>Oryzoideae</taxon>
        <taxon>Oryzeae</taxon>
        <taxon>Oryzinae</taxon>
        <taxon>Oryza</taxon>
    </lineage>
</organism>
<dbReference type="EnsemblPlants" id="OB01G40240.1">
    <property type="protein sequence ID" value="OB01G40240.1"/>
    <property type="gene ID" value="OB01G40240"/>
</dbReference>
<accession>J3L468</accession>